<proteinExistence type="inferred from homology"/>
<evidence type="ECO:0000256" key="2">
    <source>
        <dbReference type="ARBA" id="ARBA00023002"/>
    </source>
</evidence>
<dbReference type="PRINTS" id="PR00080">
    <property type="entry name" value="SDRFAMILY"/>
</dbReference>
<evidence type="ECO:0000313" key="3">
    <source>
        <dbReference type="EMBL" id="MDR6538525.1"/>
    </source>
</evidence>
<dbReference type="SUPFAM" id="SSF51735">
    <property type="entry name" value="NAD(P)-binding Rossmann-fold domains"/>
    <property type="match status" value="1"/>
</dbReference>
<comment type="similarity">
    <text evidence="1">Belongs to the short-chain dehydrogenases/reductases (SDR) family.</text>
</comment>
<keyword evidence="4" id="KW-1185">Reference proteome</keyword>
<evidence type="ECO:0000313" key="4">
    <source>
        <dbReference type="Proteomes" id="UP001184230"/>
    </source>
</evidence>
<dbReference type="PANTHER" id="PTHR42760">
    <property type="entry name" value="SHORT-CHAIN DEHYDROGENASES/REDUCTASES FAMILY MEMBER"/>
    <property type="match status" value="1"/>
</dbReference>
<dbReference type="Pfam" id="PF13561">
    <property type="entry name" value="adh_short_C2"/>
    <property type="match status" value="1"/>
</dbReference>
<dbReference type="RefSeq" id="WP_309905402.1">
    <property type="nucleotide sequence ID" value="NZ_JAVDRF010000011.1"/>
</dbReference>
<dbReference type="InterPro" id="IPR002347">
    <property type="entry name" value="SDR_fam"/>
</dbReference>
<protein>
    <submittedName>
        <fullName evidence="3">NAD(P)-dependent dehydrogenase (Short-subunit alcohol dehydrogenase family)</fullName>
    </submittedName>
</protein>
<evidence type="ECO:0000256" key="1">
    <source>
        <dbReference type="ARBA" id="ARBA00006484"/>
    </source>
</evidence>
<dbReference type="PRINTS" id="PR00081">
    <property type="entry name" value="GDHRDH"/>
</dbReference>
<dbReference type="InterPro" id="IPR036291">
    <property type="entry name" value="NAD(P)-bd_dom_sf"/>
</dbReference>
<dbReference type="Proteomes" id="UP001184230">
    <property type="component" value="Unassembled WGS sequence"/>
</dbReference>
<reference evidence="3 4" key="1">
    <citation type="submission" date="2023-07" db="EMBL/GenBank/DDBJ databases">
        <title>Sorghum-associated microbial communities from plants grown in Nebraska, USA.</title>
        <authorList>
            <person name="Schachtman D."/>
        </authorList>
    </citation>
    <scope>NUCLEOTIDE SEQUENCE [LARGE SCALE GENOMIC DNA]</scope>
    <source>
        <strain evidence="3 4">DS1781</strain>
    </source>
</reference>
<dbReference type="CDD" id="cd05233">
    <property type="entry name" value="SDR_c"/>
    <property type="match status" value="1"/>
</dbReference>
<organism evidence="3 4">
    <name type="scientific">Variovorax soli</name>
    <dbReference type="NCBI Taxonomy" id="376815"/>
    <lineage>
        <taxon>Bacteria</taxon>
        <taxon>Pseudomonadati</taxon>
        <taxon>Pseudomonadota</taxon>
        <taxon>Betaproteobacteria</taxon>
        <taxon>Burkholderiales</taxon>
        <taxon>Comamonadaceae</taxon>
        <taxon>Variovorax</taxon>
    </lineage>
</organism>
<gene>
    <name evidence="3" type="ORF">J2739_004318</name>
</gene>
<comment type="caution">
    <text evidence="3">The sequence shown here is derived from an EMBL/GenBank/DDBJ whole genome shotgun (WGS) entry which is preliminary data.</text>
</comment>
<dbReference type="PANTHER" id="PTHR42760:SF133">
    <property type="entry name" value="3-OXOACYL-[ACYL-CARRIER-PROTEIN] REDUCTASE"/>
    <property type="match status" value="1"/>
</dbReference>
<sequence>MKNLFDLRGERILITGAGGAIGGATARVCAALGAELFIADLKAPTELAGELKARAAALDNTKRKDVNALVEDIGPIDALIDTSGYYVKGDWLDGGDEWEQLFERTMAINVKGPINLVRAVLPAMMKRGSGRIVLTSSMAARNAGSTLAVEPAYAASKGGLSALVRYFARQAAASGVVVNGVAPGPILTPLLVSANQPFTVDQYPMKRLGQPDEIGWPAAFLASRGASFTTGAVLDVNGGMCFS</sequence>
<name>A0ABU1NJ80_9BURK</name>
<dbReference type="EMBL" id="JAVDRF010000011">
    <property type="protein sequence ID" value="MDR6538525.1"/>
    <property type="molecule type" value="Genomic_DNA"/>
</dbReference>
<dbReference type="Gene3D" id="3.40.50.720">
    <property type="entry name" value="NAD(P)-binding Rossmann-like Domain"/>
    <property type="match status" value="1"/>
</dbReference>
<keyword evidence="2" id="KW-0560">Oxidoreductase</keyword>
<accession>A0ABU1NJ80</accession>